<comment type="subunit">
    <text evidence="7">The RNAP catalytic core consists of 2 alpha, 1 beta, 1 beta' and 1 omega subunit. When a sigma factor is associated with the core the holoenzyme is formed, which can initiate transcription.</text>
</comment>
<evidence type="ECO:0000259" key="9">
    <source>
        <dbReference type="SMART" id="SM00663"/>
    </source>
</evidence>
<dbReference type="Gene3D" id="4.10.860.120">
    <property type="entry name" value="RNA polymerase II, clamp domain"/>
    <property type="match status" value="1"/>
</dbReference>
<dbReference type="Pfam" id="PF04998">
    <property type="entry name" value="RNA_pol_Rpb1_5"/>
    <property type="match status" value="1"/>
</dbReference>
<evidence type="ECO:0000313" key="10">
    <source>
        <dbReference type="EMBL" id="OGZ00693.1"/>
    </source>
</evidence>
<keyword evidence="7" id="KW-0862">Zinc</keyword>
<dbReference type="InterPro" id="IPR007066">
    <property type="entry name" value="RNA_pol_Rpb1_3"/>
</dbReference>
<dbReference type="Gene3D" id="1.10.274.100">
    <property type="entry name" value="RNA polymerase Rpb1, domain 3"/>
    <property type="match status" value="2"/>
</dbReference>
<feature type="domain" description="RNA polymerase N-terminal" evidence="9">
    <location>
        <begin position="289"/>
        <end position="569"/>
    </location>
</feature>
<keyword evidence="3 7" id="KW-0548">Nucleotidyltransferase</keyword>
<evidence type="ECO:0000313" key="11">
    <source>
        <dbReference type="Proteomes" id="UP000176287"/>
    </source>
</evidence>
<dbReference type="InterPro" id="IPR038120">
    <property type="entry name" value="Rpb1_funnel_sf"/>
</dbReference>
<feature type="binding site" evidence="7">
    <location>
        <position position="918"/>
    </location>
    <ligand>
        <name>Zn(2+)</name>
        <dbReference type="ChEBI" id="CHEBI:29105"/>
        <label>2</label>
    </ligand>
</feature>
<dbReference type="HAMAP" id="MF_01322">
    <property type="entry name" value="RNApol_bact_RpoC"/>
    <property type="match status" value="1"/>
</dbReference>
<dbReference type="Proteomes" id="UP000176287">
    <property type="component" value="Unassembled WGS sequence"/>
</dbReference>
<comment type="catalytic activity">
    <reaction evidence="6 7 8">
        <text>RNA(n) + a ribonucleoside 5'-triphosphate = RNA(n+1) + diphosphate</text>
        <dbReference type="Rhea" id="RHEA:21248"/>
        <dbReference type="Rhea" id="RHEA-COMP:14527"/>
        <dbReference type="Rhea" id="RHEA-COMP:17342"/>
        <dbReference type="ChEBI" id="CHEBI:33019"/>
        <dbReference type="ChEBI" id="CHEBI:61557"/>
        <dbReference type="ChEBI" id="CHEBI:140395"/>
        <dbReference type="EC" id="2.7.7.6"/>
    </reaction>
</comment>
<feature type="binding site" evidence="7">
    <location>
        <position position="94"/>
    </location>
    <ligand>
        <name>Zn(2+)</name>
        <dbReference type="ChEBI" id="CHEBI:29105"/>
        <label>1</label>
    </ligand>
</feature>
<name>A0A1G2CH17_9BACT</name>
<dbReference type="Gene3D" id="2.40.50.100">
    <property type="match status" value="1"/>
</dbReference>
<dbReference type="InterPro" id="IPR042102">
    <property type="entry name" value="RNA_pol_Rpb1_3_sf"/>
</dbReference>
<dbReference type="InterPro" id="IPR045867">
    <property type="entry name" value="DNA-dir_RpoC_beta_prime"/>
</dbReference>
<dbReference type="Gene3D" id="1.10.40.90">
    <property type="match status" value="1"/>
</dbReference>
<dbReference type="GO" id="GO:0000287">
    <property type="term" value="F:magnesium ion binding"/>
    <property type="evidence" value="ECO:0007669"/>
    <property type="project" value="UniProtKB-UniRule"/>
</dbReference>
<dbReference type="STRING" id="1798649.A3B13_03385"/>
<feature type="binding site" evidence="7">
    <location>
        <position position="519"/>
    </location>
    <ligand>
        <name>Mg(2+)</name>
        <dbReference type="ChEBI" id="CHEBI:18420"/>
    </ligand>
</feature>
<dbReference type="GO" id="GO:0003677">
    <property type="term" value="F:DNA binding"/>
    <property type="evidence" value="ECO:0007669"/>
    <property type="project" value="UniProtKB-UniRule"/>
</dbReference>
<dbReference type="Gene3D" id="2.40.40.20">
    <property type="match status" value="1"/>
</dbReference>
<dbReference type="Gene3D" id="1.10.150.390">
    <property type="match status" value="1"/>
</dbReference>
<accession>A0A1G2CH17</accession>
<keyword evidence="5 7" id="KW-0804">Transcription</keyword>
<comment type="similarity">
    <text evidence="7 8">Belongs to the RNA polymerase beta' chain family.</text>
</comment>
<evidence type="ECO:0000256" key="3">
    <source>
        <dbReference type="ARBA" id="ARBA00022695"/>
    </source>
</evidence>
<comment type="cofactor">
    <cofactor evidence="7">
        <name>Zn(2+)</name>
        <dbReference type="ChEBI" id="CHEBI:29105"/>
    </cofactor>
    <text evidence="7">Binds 2 Zn(2+) ions per subunit.</text>
</comment>
<proteinExistence type="inferred from homology"/>
<feature type="binding site" evidence="7">
    <location>
        <position position="908"/>
    </location>
    <ligand>
        <name>Zn(2+)</name>
        <dbReference type="ChEBI" id="CHEBI:29105"/>
        <label>2</label>
    </ligand>
</feature>
<dbReference type="InterPro" id="IPR044893">
    <property type="entry name" value="RNA_pol_Rpb1_clamp_domain"/>
</dbReference>
<reference evidence="10 11" key="1">
    <citation type="journal article" date="2016" name="Nat. Commun.">
        <title>Thousands of microbial genomes shed light on interconnected biogeochemical processes in an aquifer system.</title>
        <authorList>
            <person name="Anantharaman K."/>
            <person name="Brown C.T."/>
            <person name="Hug L.A."/>
            <person name="Sharon I."/>
            <person name="Castelle C.J."/>
            <person name="Probst A.J."/>
            <person name="Thomas B.C."/>
            <person name="Singh A."/>
            <person name="Wilkins M.J."/>
            <person name="Karaoz U."/>
            <person name="Brodie E.L."/>
            <person name="Williams K.H."/>
            <person name="Hubbard S.S."/>
            <person name="Banfield J.F."/>
        </authorList>
    </citation>
    <scope>NUCLEOTIDE SEQUENCE [LARGE SCALE GENOMIC DNA]</scope>
</reference>
<evidence type="ECO:0000256" key="5">
    <source>
        <dbReference type="ARBA" id="ARBA00023163"/>
    </source>
</evidence>
<evidence type="ECO:0000256" key="6">
    <source>
        <dbReference type="ARBA" id="ARBA00048552"/>
    </source>
</evidence>
<comment type="function">
    <text evidence="7 8">DNA-dependent RNA polymerase catalyzes the transcription of DNA into RNA using the four ribonucleoside triphosphates as substrates.</text>
</comment>
<dbReference type="EMBL" id="MHKZ01000014">
    <property type="protein sequence ID" value="OGZ00693.1"/>
    <property type="molecule type" value="Genomic_DNA"/>
</dbReference>
<dbReference type="Pfam" id="PF04997">
    <property type="entry name" value="RNA_pol_Rpb1_1"/>
    <property type="match status" value="1"/>
</dbReference>
<dbReference type="Pfam" id="PF00623">
    <property type="entry name" value="RNA_pol_Rpb1_2"/>
    <property type="match status" value="1"/>
</dbReference>
<keyword evidence="2 7" id="KW-0808">Transferase</keyword>
<feature type="binding site" evidence="7">
    <location>
        <position position="78"/>
    </location>
    <ligand>
        <name>Zn(2+)</name>
        <dbReference type="ChEBI" id="CHEBI:29105"/>
        <label>1</label>
    </ligand>
</feature>
<dbReference type="GO" id="GO:0000428">
    <property type="term" value="C:DNA-directed RNA polymerase complex"/>
    <property type="evidence" value="ECO:0007669"/>
    <property type="project" value="UniProtKB-KW"/>
</dbReference>
<dbReference type="AlphaFoldDB" id="A0A1G2CH17"/>
<dbReference type="EC" id="2.7.7.6" evidence="7"/>
<dbReference type="CDD" id="cd02655">
    <property type="entry name" value="RNAP_beta'_C"/>
    <property type="match status" value="1"/>
</dbReference>
<dbReference type="CDD" id="cd01609">
    <property type="entry name" value="RNAP_beta'_N"/>
    <property type="match status" value="1"/>
</dbReference>
<feature type="binding site" evidence="7">
    <location>
        <position position="515"/>
    </location>
    <ligand>
        <name>Mg(2+)</name>
        <dbReference type="ChEBI" id="CHEBI:18420"/>
    </ligand>
</feature>
<feature type="binding site" evidence="7">
    <location>
        <position position="76"/>
    </location>
    <ligand>
        <name>Zn(2+)</name>
        <dbReference type="ChEBI" id="CHEBI:29105"/>
        <label>1</label>
    </ligand>
</feature>
<feature type="binding site" evidence="7">
    <location>
        <position position="837"/>
    </location>
    <ligand>
        <name>Zn(2+)</name>
        <dbReference type="ChEBI" id="CHEBI:29105"/>
        <label>2</label>
    </ligand>
</feature>
<gene>
    <name evidence="7" type="primary">rpoC</name>
    <name evidence="10" type="ORF">A3B13_03385</name>
</gene>
<evidence type="ECO:0000256" key="2">
    <source>
        <dbReference type="ARBA" id="ARBA00022679"/>
    </source>
</evidence>
<dbReference type="Pfam" id="PF05000">
    <property type="entry name" value="RNA_pol_Rpb1_4"/>
    <property type="match status" value="1"/>
</dbReference>
<comment type="caution">
    <text evidence="10">The sequence shown here is derived from an EMBL/GenBank/DDBJ whole genome shotgun (WGS) entry which is preliminary data.</text>
</comment>
<feature type="binding site" evidence="7">
    <location>
        <position position="517"/>
    </location>
    <ligand>
        <name>Mg(2+)</name>
        <dbReference type="ChEBI" id="CHEBI:18420"/>
    </ligand>
</feature>
<dbReference type="InterPro" id="IPR000722">
    <property type="entry name" value="RNA_pol_asu"/>
</dbReference>
<dbReference type="PANTHER" id="PTHR19376">
    <property type="entry name" value="DNA-DIRECTED RNA POLYMERASE"/>
    <property type="match status" value="1"/>
</dbReference>
<feature type="binding site" evidence="7">
    <location>
        <position position="915"/>
    </location>
    <ligand>
        <name>Zn(2+)</name>
        <dbReference type="ChEBI" id="CHEBI:29105"/>
        <label>2</label>
    </ligand>
</feature>
<dbReference type="InterPro" id="IPR012754">
    <property type="entry name" value="DNA-dir_RpoC_beta_prime_bact"/>
</dbReference>
<sequence length="1216" mass="135760">MNIEPIYESETAHRDDFKALRISPASPDKISKHPSEGGWSYGEVTKPETINYRTQRPEKDGLFSERIFGPVKDYECYCGKYRRIRYKGVTCDRCGVEVTRASVRRERLGHINLAAPVAHVWFFRAIPSRLSLLLDVSSSKLDRVIYYVDYIVTEVNEESRKAALAEVERELKGKIKTVKSGTTKKAVKKASDELESAASQAKSILANLRPGIVLTETEYFNLSKRFANIFTAGSGAEAIRKIFERMDLKSEIQKMEKASKSSKKTATENKALKRLKLFRSMLKNGIRPEWLILTSLPILPPDLRPMVALDGGRYATSDLNDLYRRVINRNNRLKRLLEIRAPEVIVRNEKRMLQESVDALIDNSARFGTQQMSAQRRPLRSLADMLKGKQGRFRQNLLGKRVDYSGRSVIVVGPNLDLDECGLPKKMALELFRPFVIHEIIKRGMAHTIRNANRLIEQADDETYAILEEIIKDRRVLLNRAPTLHRLGIQAFKPLLVEGLAIQLPPLVCVAFNADFDGDQMAVHLPLSVEAQKEAKEIMSANHNILKPATGDLVTVPTNDIVLGIYYLTRIDQEGKGNGKAFESFEEAIMAYENAVISLHAPIRIGKEETTLGMAIFNKTLGDVPEIFKTKETFNKKKLSKLIESLAGHLGLEKATEILVRIKDLGFKTATRSGITWAMADLVIPKEKKELIAKAEERVAGIREQYLEGLLTNSERKARVISIWENAKTEVTKYVASSFEPNNPIHQIIDSGARGSWAQPIQMMGMKGLVQNPQGETLELPIKASFKEGFSVLEYFISTRGARKGMTDTALKTAQAGYLTRRLVDVSQELTIREDDCRTTEGIETFLKDAKDIGQSLETLLFSRTTLEDIKSGNKIIVRAGEIIEKKHIPAIQESKLESIKLRSPISCKSLYGFCRRCYGFDLSKNESVKIGEAIGVIAAQSIGEPGTQLTLRTFHVGGAAGLDITHGLPRVEELFEARSPKGKAILSTTDGIVERIEQKGGVKIVTVNVKEKRGAKKKKTDKKAIDYSVPRAALLFVEVGDKVTAGQQLSEGHIDLQELLGYKGSKEVTRYILNEVQKIYAAEGASINNKHIEVMVRQMFSRLRIKEAGDAQDFVVGEIIDKSKFLEINRGLKRKGKQPARAQQLLLGITKVALSTESFLSASSFQDTARVLVQASLEGRVDSLRGLKENVIIGRLIPAGEAEKKHAIKEAVKGD</sequence>
<dbReference type="Gene3D" id="1.10.1790.20">
    <property type="match status" value="1"/>
</dbReference>
<keyword evidence="1 7" id="KW-0240">DNA-directed RNA polymerase</keyword>
<evidence type="ECO:0000256" key="1">
    <source>
        <dbReference type="ARBA" id="ARBA00022478"/>
    </source>
</evidence>
<dbReference type="InterPro" id="IPR006592">
    <property type="entry name" value="RNA_pol_N"/>
</dbReference>
<protein>
    <recommendedName>
        <fullName evidence="7">DNA-directed RNA polymerase subunit beta'</fullName>
        <shortName evidence="7">RNAP subunit beta'</shortName>
        <ecNumber evidence="7">2.7.7.6</ecNumber>
    </recommendedName>
    <alternativeName>
        <fullName evidence="7">RNA polymerase subunit beta'</fullName>
    </alternativeName>
    <alternativeName>
        <fullName evidence="7">Transcriptase subunit beta'</fullName>
    </alternativeName>
</protein>
<dbReference type="SUPFAM" id="SSF64484">
    <property type="entry name" value="beta and beta-prime subunits of DNA dependent RNA-polymerase"/>
    <property type="match status" value="1"/>
</dbReference>
<dbReference type="GO" id="GO:0003899">
    <property type="term" value="F:DNA-directed RNA polymerase activity"/>
    <property type="evidence" value="ECO:0007669"/>
    <property type="project" value="UniProtKB-UniRule"/>
</dbReference>
<dbReference type="GO" id="GO:0008270">
    <property type="term" value="F:zinc ion binding"/>
    <property type="evidence" value="ECO:0007669"/>
    <property type="project" value="UniProtKB-UniRule"/>
</dbReference>
<comment type="cofactor">
    <cofactor evidence="7">
        <name>Mg(2+)</name>
        <dbReference type="ChEBI" id="CHEBI:18420"/>
    </cofactor>
    <text evidence="7">Binds 1 Mg(2+) ion per subunit.</text>
</comment>
<dbReference type="Pfam" id="PF04983">
    <property type="entry name" value="RNA_pol_Rpb1_3"/>
    <property type="match status" value="1"/>
</dbReference>
<keyword evidence="7" id="KW-0460">Magnesium</keyword>
<evidence type="ECO:0000256" key="4">
    <source>
        <dbReference type="ARBA" id="ARBA00022723"/>
    </source>
</evidence>
<dbReference type="NCBIfam" id="TIGR02386">
    <property type="entry name" value="rpoC_TIGR"/>
    <property type="match status" value="1"/>
</dbReference>
<dbReference type="PANTHER" id="PTHR19376:SF54">
    <property type="entry name" value="DNA-DIRECTED RNA POLYMERASE SUBUNIT BETA"/>
    <property type="match status" value="1"/>
</dbReference>
<dbReference type="InterPro" id="IPR007080">
    <property type="entry name" value="RNA_pol_Rpb1_1"/>
</dbReference>
<keyword evidence="4 7" id="KW-0479">Metal-binding</keyword>
<dbReference type="InterPro" id="IPR007081">
    <property type="entry name" value="RNA_pol_Rpb1_5"/>
</dbReference>
<dbReference type="Gene3D" id="1.10.132.30">
    <property type="match status" value="1"/>
</dbReference>
<evidence type="ECO:0000256" key="8">
    <source>
        <dbReference type="RuleBase" id="RU004279"/>
    </source>
</evidence>
<organism evidence="10 11">
    <name type="scientific">Candidatus Liptonbacteria bacterium RIFCSPLOWO2_01_FULL_45_15</name>
    <dbReference type="NCBI Taxonomy" id="1798649"/>
    <lineage>
        <taxon>Bacteria</taxon>
        <taxon>Candidatus Liptoniibacteriota</taxon>
    </lineage>
</organism>
<dbReference type="GO" id="GO:0006351">
    <property type="term" value="P:DNA-templated transcription"/>
    <property type="evidence" value="ECO:0007669"/>
    <property type="project" value="UniProtKB-UniRule"/>
</dbReference>
<evidence type="ECO:0000256" key="7">
    <source>
        <dbReference type="HAMAP-Rule" id="MF_01322"/>
    </source>
</evidence>
<feature type="binding site" evidence="7">
    <location>
        <position position="91"/>
    </location>
    <ligand>
        <name>Zn(2+)</name>
        <dbReference type="ChEBI" id="CHEBI:29105"/>
        <label>1</label>
    </ligand>
</feature>
<dbReference type="SMART" id="SM00663">
    <property type="entry name" value="RPOLA_N"/>
    <property type="match status" value="1"/>
</dbReference>
<dbReference type="InterPro" id="IPR007083">
    <property type="entry name" value="RNA_pol_Rpb1_4"/>
</dbReference>